<dbReference type="EMBL" id="RBNJ01002155">
    <property type="protein sequence ID" value="RUS32329.1"/>
    <property type="molecule type" value="Genomic_DNA"/>
</dbReference>
<comment type="caution">
    <text evidence="2">The sequence shown here is derived from an EMBL/GenBank/DDBJ whole genome shotgun (WGS) entry which is preliminary data.</text>
</comment>
<reference evidence="2 3" key="1">
    <citation type="journal article" date="2018" name="New Phytol.">
        <title>Phylogenomics of Endogonaceae and evolution of mycorrhizas within Mucoromycota.</title>
        <authorList>
            <person name="Chang Y."/>
            <person name="Desiro A."/>
            <person name="Na H."/>
            <person name="Sandor L."/>
            <person name="Lipzen A."/>
            <person name="Clum A."/>
            <person name="Barry K."/>
            <person name="Grigoriev I.V."/>
            <person name="Martin F.M."/>
            <person name="Stajich J.E."/>
            <person name="Smith M.E."/>
            <person name="Bonito G."/>
            <person name="Spatafora J.W."/>
        </authorList>
    </citation>
    <scope>NUCLEOTIDE SEQUENCE [LARGE SCALE GENOMIC DNA]</scope>
    <source>
        <strain evidence="2 3">AD002</strain>
    </source>
</reference>
<feature type="compositionally biased region" description="Acidic residues" evidence="1">
    <location>
        <begin position="89"/>
        <end position="100"/>
    </location>
</feature>
<organism evidence="2 3">
    <name type="scientific">Jimgerdemannia flammicorona</name>
    <dbReference type="NCBI Taxonomy" id="994334"/>
    <lineage>
        <taxon>Eukaryota</taxon>
        <taxon>Fungi</taxon>
        <taxon>Fungi incertae sedis</taxon>
        <taxon>Mucoromycota</taxon>
        <taxon>Mucoromycotina</taxon>
        <taxon>Endogonomycetes</taxon>
        <taxon>Endogonales</taxon>
        <taxon>Endogonaceae</taxon>
        <taxon>Jimgerdemannia</taxon>
    </lineage>
</organism>
<dbReference type="AlphaFoldDB" id="A0A433QRD4"/>
<feature type="region of interest" description="Disordered" evidence="1">
    <location>
        <begin position="89"/>
        <end position="110"/>
    </location>
</feature>
<gene>
    <name evidence="2" type="ORF">BC938DRAFT_475722</name>
</gene>
<dbReference type="Proteomes" id="UP000274822">
    <property type="component" value="Unassembled WGS sequence"/>
</dbReference>
<feature type="region of interest" description="Disordered" evidence="1">
    <location>
        <begin position="1"/>
        <end position="52"/>
    </location>
</feature>
<keyword evidence="3" id="KW-1185">Reference proteome</keyword>
<evidence type="ECO:0000256" key="1">
    <source>
        <dbReference type="SAM" id="MobiDB-lite"/>
    </source>
</evidence>
<evidence type="ECO:0000313" key="2">
    <source>
        <dbReference type="EMBL" id="RUS32329.1"/>
    </source>
</evidence>
<evidence type="ECO:0000313" key="3">
    <source>
        <dbReference type="Proteomes" id="UP000274822"/>
    </source>
</evidence>
<sequence length="110" mass="11760">MGESMVVHRRPTPPPHSRCLLTQPNAPTPTTTVSAGRRPLPDYTSVPRWDNGPGSARGAVTCLLLSVLIEGGGGRAEESGRLFKDVEDEEQSCGEEEEATEAWIGSCGRV</sequence>
<protein>
    <submittedName>
        <fullName evidence="2">Uncharacterized protein</fullName>
    </submittedName>
</protein>
<proteinExistence type="predicted"/>
<feature type="compositionally biased region" description="Polar residues" evidence="1">
    <location>
        <begin position="20"/>
        <end position="34"/>
    </location>
</feature>
<name>A0A433QRD4_9FUNG</name>
<accession>A0A433QRD4</accession>